<dbReference type="Pfam" id="PF07766">
    <property type="entry name" value="LETM1_RBD"/>
    <property type="match status" value="1"/>
</dbReference>
<feature type="transmembrane region" description="Helical" evidence="2">
    <location>
        <begin position="128"/>
        <end position="151"/>
    </location>
</feature>
<protein>
    <recommendedName>
        <fullName evidence="3">Letm1 RBD domain-containing protein</fullName>
    </recommendedName>
</protein>
<sequence>MSIFKFCSKFFKKSVDTAQSSVNTVVDTAVSVTTAAGKAVETTGNIIYQGVEMVTSSLINSTRFLADTKYRNEVGYPWLKSLLRDNWKKIRQELSESNEMLMVLWKYSNGHDLSTEEKKAAKEQLGDIVKAVPALGIFLLPGGMILLPLLAKALPWDLMPSSFKEQVKEEYGEDALNQDLKDGEDVPIDNDVEFSSEVREEVEQSMRELLNSNDGEESSTEDEQSQDEKTQ</sequence>
<dbReference type="EMBL" id="AP019860">
    <property type="protein sequence ID" value="BBM81739.1"/>
    <property type="molecule type" value="Genomic_DNA"/>
</dbReference>
<evidence type="ECO:0000313" key="4">
    <source>
        <dbReference type="EMBL" id="BBM81739.1"/>
    </source>
</evidence>
<name>A0A5S9IH65_UABAM</name>
<feature type="compositionally biased region" description="Acidic residues" evidence="1">
    <location>
        <begin position="214"/>
        <end position="225"/>
    </location>
</feature>
<feature type="region of interest" description="Disordered" evidence="1">
    <location>
        <begin position="197"/>
        <end position="231"/>
    </location>
</feature>
<proteinExistence type="predicted"/>
<evidence type="ECO:0000259" key="3">
    <source>
        <dbReference type="Pfam" id="PF07766"/>
    </source>
</evidence>
<feature type="compositionally biased region" description="Basic and acidic residues" evidence="1">
    <location>
        <begin position="197"/>
        <end position="206"/>
    </location>
</feature>
<keyword evidence="2" id="KW-1133">Transmembrane helix</keyword>
<keyword evidence="2" id="KW-0472">Membrane</keyword>
<gene>
    <name evidence="4" type="ORF">UABAM_00078</name>
</gene>
<reference evidence="4 5" key="1">
    <citation type="submission" date="2019-08" db="EMBL/GenBank/DDBJ databases">
        <title>Complete genome sequence of Candidatus Uab amorphum.</title>
        <authorList>
            <person name="Shiratori T."/>
            <person name="Suzuki S."/>
            <person name="Kakizawa Y."/>
            <person name="Ishida K."/>
        </authorList>
    </citation>
    <scope>NUCLEOTIDE SEQUENCE [LARGE SCALE GENOMIC DNA]</scope>
    <source>
        <strain evidence="4 5">SRT547</strain>
    </source>
</reference>
<evidence type="ECO:0000256" key="1">
    <source>
        <dbReference type="SAM" id="MobiDB-lite"/>
    </source>
</evidence>
<dbReference type="AlphaFoldDB" id="A0A5S9IH65"/>
<dbReference type="GO" id="GO:0043022">
    <property type="term" value="F:ribosome binding"/>
    <property type="evidence" value="ECO:0007669"/>
    <property type="project" value="InterPro"/>
</dbReference>
<keyword evidence="5" id="KW-1185">Reference proteome</keyword>
<keyword evidence="2" id="KW-0812">Transmembrane</keyword>
<evidence type="ECO:0000256" key="2">
    <source>
        <dbReference type="SAM" id="Phobius"/>
    </source>
</evidence>
<evidence type="ECO:0000313" key="5">
    <source>
        <dbReference type="Proteomes" id="UP000326354"/>
    </source>
</evidence>
<accession>A0A5S9IH65</accession>
<dbReference type="Proteomes" id="UP000326354">
    <property type="component" value="Chromosome"/>
</dbReference>
<organism evidence="4 5">
    <name type="scientific">Uabimicrobium amorphum</name>
    <dbReference type="NCBI Taxonomy" id="2596890"/>
    <lineage>
        <taxon>Bacteria</taxon>
        <taxon>Pseudomonadati</taxon>
        <taxon>Planctomycetota</taxon>
        <taxon>Candidatus Uabimicrobiia</taxon>
        <taxon>Candidatus Uabimicrobiales</taxon>
        <taxon>Candidatus Uabimicrobiaceae</taxon>
        <taxon>Candidatus Uabimicrobium</taxon>
    </lineage>
</organism>
<dbReference type="KEGG" id="uam:UABAM_00078"/>
<feature type="domain" description="Letm1 RBD" evidence="3">
    <location>
        <begin position="113"/>
        <end position="189"/>
    </location>
</feature>
<dbReference type="RefSeq" id="WP_229759340.1">
    <property type="nucleotide sequence ID" value="NZ_AP019860.1"/>
</dbReference>
<dbReference type="InterPro" id="IPR033122">
    <property type="entry name" value="LETM1-like_RBD"/>
</dbReference>